<accession>A0A6C0CDQ5</accession>
<evidence type="ECO:0000313" key="2">
    <source>
        <dbReference type="EMBL" id="QHT02698.1"/>
    </source>
</evidence>
<dbReference type="EMBL" id="MN739397">
    <property type="protein sequence ID" value="QHT02698.1"/>
    <property type="molecule type" value="Genomic_DNA"/>
</dbReference>
<protein>
    <submittedName>
        <fullName evidence="2">Uncharacterized protein</fullName>
    </submittedName>
</protein>
<name>A0A6C0CDQ5_9ZZZZ</name>
<organism evidence="2">
    <name type="scientific">viral metagenome</name>
    <dbReference type="NCBI Taxonomy" id="1070528"/>
    <lineage>
        <taxon>unclassified sequences</taxon>
        <taxon>metagenomes</taxon>
        <taxon>organismal metagenomes</taxon>
    </lineage>
</organism>
<feature type="compositionally biased region" description="Polar residues" evidence="1">
    <location>
        <begin position="277"/>
        <end position="300"/>
    </location>
</feature>
<feature type="region of interest" description="Disordered" evidence="1">
    <location>
        <begin position="277"/>
        <end position="324"/>
    </location>
</feature>
<proteinExistence type="predicted"/>
<sequence length="324" mass="36873">MDVNNQCLSVFKSFINDIIKVFPEYKIKLEDIYGSIIKLDTCVIDECELLKEFLERVHKLNKRITNKDDNMFVDDPLILTDISFKNIWTNNISYKTKESIWKYLQTFCLISMNYNSNKDLQTALAELSENNQADIKDKNIASDVKKIKKMTDNIKEPIAQDIGDTQISDTQSSVDQSAEPLNPFEQIMNNSEIGKLAEQVSKELDIESMLGGSDSDNPMELFSNLMSGGAMNKIMGTIHNVVNTKVESGELDRDSMTNEAQNMYGQLGQSEMFQQMTQQMGNQPNSKVINQAQDNNPHTSNKTKSRLQKKLKEKQNVQVNKVDN</sequence>
<dbReference type="AlphaFoldDB" id="A0A6C0CDQ5"/>
<evidence type="ECO:0000256" key="1">
    <source>
        <dbReference type="SAM" id="MobiDB-lite"/>
    </source>
</evidence>
<feature type="compositionally biased region" description="Basic residues" evidence="1">
    <location>
        <begin position="301"/>
        <end position="312"/>
    </location>
</feature>
<reference evidence="2" key="1">
    <citation type="journal article" date="2020" name="Nature">
        <title>Giant virus diversity and host interactions through global metagenomics.</title>
        <authorList>
            <person name="Schulz F."/>
            <person name="Roux S."/>
            <person name="Paez-Espino D."/>
            <person name="Jungbluth S."/>
            <person name="Walsh D.A."/>
            <person name="Denef V.J."/>
            <person name="McMahon K.D."/>
            <person name="Konstantinidis K.T."/>
            <person name="Eloe-Fadrosh E.A."/>
            <person name="Kyrpides N.C."/>
            <person name="Woyke T."/>
        </authorList>
    </citation>
    <scope>NUCLEOTIDE SEQUENCE</scope>
    <source>
        <strain evidence="2">GVMAG-M-3300020595-32</strain>
    </source>
</reference>